<evidence type="ECO:0000256" key="1">
    <source>
        <dbReference type="SAM" id="Phobius"/>
    </source>
</evidence>
<protein>
    <submittedName>
        <fullName evidence="2">Uncharacterized protein</fullName>
    </submittedName>
</protein>
<gene>
    <name evidence="2" type="ORF">DF182_22430</name>
</gene>
<keyword evidence="3" id="KW-1185">Reference proteome</keyword>
<feature type="transmembrane region" description="Helical" evidence="1">
    <location>
        <begin position="46"/>
        <end position="66"/>
    </location>
</feature>
<feature type="transmembrane region" description="Helical" evidence="1">
    <location>
        <begin position="75"/>
        <end position="98"/>
    </location>
</feature>
<reference evidence="2 3" key="1">
    <citation type="submission" date="2018-05" db="EMBL/GenBank/DDBJ databases">
        <title>Chitinophaga sp. K3CV102501T nov., isolated from isolated from a monsoon evergreen broad-leaved forest soil.</title>
        <authorList>
            <person name="Lv Y."/>
        </authorList>
    </citation>
    <scope>NUCLEOTIDE SEQUENCE [LARGE SCALE GENOMIC DNA]</scope>
    <source>
        <strain evidence="2 3">GDMCC 1.1325</strain>
    </source>
</reference>
<dbReference type="AlphaFoldDB" id="A0A365XTD9"/>
<dbReference type="Proteomes" id="UP000253410">
    <property type="component" value="Unassembled WGS sequence"/>
</dbReference>
<comment type="caution">
    <text evidence="2">The sequence shown here is derived from an EMBL/GenBank/DDBJ whole genome shotgun (WGS) entry which is preliminary data.</text>
</comment>
<feature type="transmembrane region" description="Helical" evidence="1">
    <location>
        <begin position="110"/>
        <end position="132"/>
    </location>
</feature>
<sequence>MKKPILNTILTSIVEIVLFFFLYRVFYNYFPFHRPAGRFMIAGGDYYLILPVSYIIGSFVLNFIYFKSDQSRSRLILYALTFAILTMIIFTAVCVYQFSPSFYFMFTFEMGIYFFCWLLLGAIIQSVGFNLMSKAIKKGKNKGISTL</sequence>
<feature type="transmembrane region" description="Helical" evidence="1">
    <location>
        <begin position="5"/>
        <end position="26"/>
    </location>
</feature>
<accession>A0A365XTD9</accession>
<keyword evidence="1" id="KW-0812">Transmembrane</keyword>
<keyword evidence="1" id="KW-1133">Transmembrane helix</keyword>
<evidence type="ECO:0000313" key="3">
    <source>
        <dbReference type="Proteomes" id="UP000253410"/>
    </source>
</evidence>
<keyword evidence="1" id="KW-0472">Membrane</keyword>
<name>A0A365XTD9_9BACT</name>
<evidence type="ECO:0000313" key="2">
    <source>
        <dbReference type="EMBL" id="RBL89281.1"/>
    </source>
</evidence>
<proteinExistence type="predicted"/>
<organism evidence="2 3">
    <name type="scientific">Chitinophaga flava</name>
    <dbReference type="NCBI Taxonomy" id="2259036"/>
    <lineage>
        <taxon>Bacteria</taxon>
        <taxon>Pseudomonadati</taxon>
        <taxon>Bacteroidota</taxon>
        <taxon>Chitinophagia</taxon>
        <taxon>Chitinophagales</taxon>
        <taxon>Chitinophagaceae</taxon>
        <taxon>Chitinophaga</taxon>
    </lineage>
</organism>
<dbReference type="EMBL" id="QFFJ01000002">
    <property type="protein sequence ID" value="RBL89281.1"/>
    <property type="molecule type" value="Genomic_DNA"/>
</dbReference>